<dbReference type="Gramene" id="PGSC0003DMT400024609">
    <property type="protein sequence ID" value="PGSC0003DMT400024609"/>
    <property type="gene ID" value="PGSC0003DMG400009521"/>
</dbReference>
<proteinExistence type="predicted"/>
<sequence length="115" mass="12655">MHVRILNKVEGSDKVLKEIEEDVSTFNQIVTSPRTSGKNPEREDSSALGDSSLDSSTPWVCTDTAVAISLLSTRHLQVAIDRSPFFQSAMDLSCLSTPFSDLNYLFKVLGVVLLH</sequence>
<feature type="compositionally biased region" description="Low complexity" evidence="1">
    <location>
        <begin position="46"/>
        <end position="56"/>
    </location>
</feature>
<reference evidence="3" key="1">
    <citation type="journal article" date="2011" name="Nature">
        <title>Genome sequence and analysis of the tuber crop potato.</title>
        <authorList>
            <consortium name="The Potato Genome Sequencing Consortium"/>
        </authorList>
    </citation>
    <scope>NUCLEOTIDE SEQUENCE [LARGE SCALE GENOMIC DNA]</scope>
    <source>
        <strain evidence="3">cv. DM1-3 516 R44</strain>
    </source>
</reference>
<keyword evidence="3" id="KW-1185">Reference proteome</keyword>
<dbReference type="InParanoid" id="M1AKE7"/>
<dbReference type="EnsemblPlants" id="PGSC0003DMT400024609">
    <property type="protein sequence ID" value="PGSC0003DMT400024609"/>
    <property type="gene ID" value="PGSC0003DMG400009521"/>
</dbReference>
<reference evidence="2" key="2">
    <citation type="submission" date="2015-06" db="UniProtKB">
        <authorList>
            <consortium name="EnsemblPlants"/>
        </authorList>
    </citation>
    <scope>IDENTIFICATION</scope>
    <source>
        <strain evidence="2">DM1-3 516 R44</strain>
    </source>
</reference>
<dbReference type="HOGENOM" id="CLU_2113270_0_0_1"/>
<evidence type="ECO:0000313" key="2">
    <source>
        <dbReference type="EnsemblPlants" id="PGSC0003DMT400024609"/>
    </source>
</evidence>
<evidence type="ECO:0000313" key="3">
    <source>
        <dbReference type="Proteomes" id="UP000011115"/>
    </source>
</evidence>
<feature type="region of interest" description="Disordered" evidence="1">
    <location>
        <begin position="30"/>
        <end position="57"/>
    </location>
</feature>
<dbReference type="PaxDb" id="4113-PGSC0003DMT400024609"/>
<protein>
    <submittedName>
        <fullName evidence="2">Uncharacterized protein</fullName>
    </submittedName>
</protein>
<organism evidence="2 3">
    <name type="scientific">Solanum tuberosum</name>
    <name type="common">Potato</name>
    <dbReference type="NCBI Taxonomy" id="4113"/>
    <lineage>
        <taxon>Eukaryota</taxon>
        <taxon>Viridiplantae</taxon>
        <taxon>Streptophyta</taxon>
        <taxon>Embryophyta</taxon>
        <taxon>Tracheophyta</taxon>
        <taxon>Spermatophyta</taxon>
        <taxon>Magnoliopsida</taxon>
        <taxon>eudicotyledons</taxon>
        <taxon>Gunneridae</taxon>
        <taxon>Pentapetalae</taxon>
        <taxon>asterids</taxon>
        <taxon>lamiids</taxon>
        <taxon>Solanales</taxon>
        <taxon>Solanaceae</taxon>
        <taxon>Solanoideae</taxon>
        <taxon>Solaneae</taxon>
        <taxon>Solanum</taxon>
    </lineage>
</organism>
<name>M1AKE7_SOLTU</name>
<dbReference type="Proteomes" id="UP000011115">
    <property type="component" value="Unassembled WGS sequence"/>
</dbReference>
<dbReference type="AlphaFoldDB" id="M1AKE7"/>
<evidence type="ECO:0000256" key="1">
    <source>
        <dbReference type="SAM" id="MobiDB-lite"/>
    </source>
</evidence>
<accession>M1AKE7</accession>